<dbReference type="PROSITE" id="PS50968">
    <property type="entry name" value="BIOTINYL_LIPOYL"/>
    <property type="match status" value="1"/>
</dbReference>
<feature type="domain" description="Lipoyl-binding" evidence="7">
    <location>
        <begin position="2"/>
        <end position="77"/>
    </location>
</feature>
<dbReference type="FunFam" id="3.30.559.10:FF:000007">
    <property type="entry name" value="Dihydrolipoamide acetyltransferase component of pyruvate dehydrogenase complex"/>
    <property type="match status" value="1"/>
</dbReference>
<dbReference type="SUPFAM" id="SSF51230">
    <property type="entry name" value="Single hybrid motif"/>
    <property type="match status" value="1"/>
</dbReference>
<dbReference type="EMBL" id="QWEI01000002">
    <property type="protein sequence ID" value="RHW38319.1"/>
    <property type="molecule type" value="Genomic_DNA"/>
</dbReference>
<sequence>MSYEFKLPDIGEGLHEAEIVKWFVTQGEIIKADQPIVEIQTDKAVVEISSPKAGKITTLVGDEGTVVNVGETLITLEFESEIAARTVLEHEVEIPIPEAPSTKAQLSNTKPKSAANRVQAAPSVRKFARNIGVDIEKITGTGQKGRVTNEDVQNYANQLNKPPNILQNKPTDLQTNFEKNQENSKEIIEEIPMKGLRKRISEKMVQSVTTIPHATAMDEIDITNLVALRQELNTNLLDKGMKLTYLPFIIKAVTKALINVPIFNASYNEKEEKILLKKFYNIGIATATKDGLIVPVIKNTDAKSMSEIAEELALLTENTRNRKVDPSDLKGGTFTISSSGKNSGWFATPIINHPEVGILGVHSIKERVGVVNGEISIRQMMGISLSFDHRLIDGDHAGEFLESIKRILENPTQLILDAR</sequence>
<evidence type="ECO:0000259" key="7">
    <source>
        <dbReference type="PROSITE" id="PS50968"/>
    </source>
</evidence>
<organism evidence="9 10">
    <name type="scientific">Ureibacillus yapensis</name>
    <dbReference type="NCBI Taxonomy" id="2304605"/>
    <lineage>
        <taxon>Bacteria</taxon>
        <taxon>Bacillati</taxon>
        <taxon>Bacillota</taxon>
        <taxon>Bacilli</taxon>
        <taxon>Bacillales</taxon>
        <taxon>Caryophanaceae</taxon>
        <taxon>Ureibacillus</taxon>
    </lineage>
</organism>
<name>A0A396SQ91_9BACL</name>
<dbReference type="InterPro" id="IPR023213">
    <property type="entry name" value="CAT-like_dom_sf"/>
</dbReference>
<dbReference type="PROSITE" id="PS51826">
    <property type="entry name" value="PSBD"/>
    <property type="match status" value="1"/>
</dbReference>
<dbReference type="Pfam" id="PF00364">
    <property type="entry name" value="Biotin_lipoyl"/>
    <property type="match status" value="1"/>
</dbReference>
<dbReference type="PANTHER" id="PTHR43178:SF5">
    <property type="entry name" value="LIPOAMIDE ACYLTRANSFERASE COMPONENT OF BRANCHED-CHAIN ALPHA-KETO ACID DEHYDROGENASE COMPLEX, MITOCHONDRIAL"/>
    <property type="match status" value="1"/>
</dbReference>
<dbReference type="Gene3D" id="2.40.50.100">
    <property type="match status" value="1"/>
</dbReference>
<keyword evidence="3 6" id="KW-0808">Transferase</keyword>
<comment type="cofactor">
    <cofactor evidence="1 6">
        <name>(R)-lipoate</name>
        <dbReference type="ChEBI" id="CHEBI:83088"/>
    </cofactor>
</comment>
<evidence type="ECO:0000313" key="10">
    <source>
        <dbReference type="Proteomes" id="UP000265692"/>
    </source>
</evidence>
<evidence type="ECO:0000256" key="5">
    <source>
        <dbReference type="ARBA" id="ARBA00023315"/>
    </source>
</evidence>
<dbReference type="EC" id="2.3.1.-" evidence="6"/>
<evidence type="ECO:0000256" key="3">
    <source>
        <dbReference type="ARBA" id="ARBA00022679"/>
    </source>
</evidence>
<keyword evidence="4 6" id="KW-0450">Lipoyl</keyword>
<dbReference type="Gene3D" id="3.30.559.10">
    <property type="entry name" value="Chloramphenicol acetyltransferase-like domain"/>
    <property type="match status" value="1"/>
</dbReference>
<dbReference type="InterPro" id="IPR050743">
    <property type="entry name" value="2-oxoacid_DH_E2_comp"/>
</dbReference>
<dbReference type="Pfam" id="PF00198">
    <property type="entry name" value="2-oxoacid_dh"/>
    <property type="match status" value="1"/>
</dbReference>
<dbReference type="InterPro" id="IPR001078">
    <property type="entry name" value="2-oxoacid_DH_actylTfrase"/>
</dbReference>
<dbReference type="Gene3D" id="4.10.320.10">
    <property type="entry name" value="E3-binding domain"/>
    <property type="match status" value="1"/>
</dbReference>
<gene>
    <name evidence="9" type="ORF">D1B33_05385</name>
</gene>
<dbReference type="OrthoDB" id="9805770at2"/>
<dbReference type="InterPro" id="IPR000089">
    <property type="entry name" value="Biotin_lipoyl"/>
</dbReference>
<evidence type="ECO:0000256" key="4">
    <source>
        <dbReference type="ARBA" id="ARBA00022823"/>
    </source>
</evidence>
<evidence type="ECO:0000256" key="1">
    <source>
        <dbReference type="ARBA" id="ARBA00001938"/>
    </source>
</evidence>
<dbReference type="InterPro" id="IPR003016">
    <property type="entry name" value="2-oxoA_DH_lipoyl-BS"/>
</dbReference>
<evidence type="ECO:0000259" key="8">
    <source>
        <dbReference type="PROSITE" id="PS51826"/>
    </source>
</evidence>
<feature type="domain" description="Peripheral subunit-binding (PSBD)" evidence="8">
    <location>
        <begin position="119"/>
        <end position="156"/>
    </location>
</feature>
<dbReference type="SUPFAM" id="SSF47005">
    <property type="entry name" value="Peripheral subunit-binding domain of 2-oxo acid dehydrogenase complex"/>
    <property type="match status" value="1"/>
</dbReference>
<dbReference type="InterPro" id="IPR036625">
    <property type="entry name" value="E3-bd_dom_sf"/>
</dbReference>
<comment type="caution">
    <text evidence="9">The sequence shown here is derived from an EMBL/GenBank/DDBJ whole genome shotgun (WGS) entry which is preliminary data.</text>
</comment>
<evidence type="ECO:0000256" key="6">
    <source>
        <dbReference type="RuleBase" id="RU003423"/>
    </source>
</evidence>
<dbReference type="GO" id="GO:0005737">
    <property type="term" value="C:cytoplasm"/>
    <property type="evidence" value="ECO:0007669"/>
    <property type="project" value="TreeGrafter"/>
</dbReference>
<dbReference type="InterPro" id="IPR004167">
    <property type="entry name" value="PSBD"/>
</dbReference>
<dbReference type="CDD" id="cd06849">
    <property type="entry name" value="lipoyl_domain"/>
    <property type="match status" value="1"/>
</dbReference>
<dbReference type="PROSITE" id="PS00189">
    <property type="entry name" value="LIPOYL"/>
    <property type="match status" value="1"/>
</dbReference>
<evidence type="ECO:0000313" key="9">
    <source>
        <dbReference type="EMBL" id="RHW38319.1"/>
    </source>
</evidence>
<keyword evidence="5 6" id="KW-0012">Acyltransferase</keyword>
<dbReference type="SUPFAM" id="SSF52777">
    <property type="entry name" value="CoA-dependent acyltransferases"/>
    <property type="match status" value="1"/>
</dbReference>
<dbReference type="PANTHER" id="PTHR43178">
    <property type="entry name" value="DIHYDROLIPOAMIDE ACETYLTRANSFERASE COMPONENT OF PYRUVATE DEHYDROGENASE COMPLEX"/>
    <property type="match status" value="1"/>
</dbReference>
<keyword evidence="10" id="KW-1185">Reference proteome</keyword>
<dbReference type="GO" id="GO:0016407">
    <property type="term" value="F:acetyltransferase activity"/>
    <property type="evidence" value="ECO:0007669"/>
    <property type="project" value="TreeGrafter"/>
</dbReference>
<protein>
    <recommendedName>
        <fullName evidence="6">Dihydrolipoamide acetyltransferase component of pyruvate dehydrogenase complex</fullName>
        <ecNumber evidence="6">2.3.1.-</ecNumber>
    </recommendedName>
</protein>
<dbReference type="GO" id="GO:0031405">
    <property type="term" value="F:lipoic acid binding"/>
    <property type="evidence" value="ECO:0007669"/>
    <property type="project" value="TreeGrafter"/>
</dbReference>
<dbReference type="Proteomes" id="UP000265692">
    <property type="component" value="Unassembled WGS sequence"/>
</dbReference>
<dbReference type="Pfam" id="PF02817">
    <property type="entry name" value="E3_binding"/>
    <property type="match status" value="1"/>
</dbReference>
<dbReference type="AlphaFoldDB" id="A0A396SQ91"/>
<dbReference type="RefSeq" id="WP_118875353.1">
    <property type="nucleotide sequence ID" value="NZ_QWEI01000002.1"/>
</dbReference>
<proteinExistence type="inferred from homology"/>
<evidence type="ECO:0000256" key="2">
    <source>
        <dbReference type="ARBA" id="ARBA00007317"/>
    </source>
</evidence>
<dbReference type="InterPro" id="IPR011053">
    <property type="entry name" value="Single_hybrid_motif"/>
</dbReference>
<reference evidence="9 10" key="1">
    <citation type="submission" date="2018-08" db="EMBL/GenBank/DDBJ databases">
        <title>Lysinibacillus sp. YLB-03 draft genome sequence.</title>
        <authorList>
            <person name="Yu L."/>
        </authorList>
    </citation>
    <scope>NUCLEOTIDE SEQUENCE [LARGE SCALE GENOMIC DNA]</scope>
    <source>
        <strain evidence="9 10">YLB-03</strain>
    </source>
</reference>
<comment type="similarity">
    <text evidence="2 6">Belongs to the 2-oxoacid dehydrogenase family.</text>
</comment>
<accession>A0A396SQ91</accession>